<sequence length="84" mass="9808">MCSSPRARTSSHVTLSLLPLHSPFSSLLHSLSLSLRPLSIHLLRLISLLSVRFCRRTVTRSVYTWKTRSRHFAQSEHEQNRRNR</sequence>
<evidence type="ECO:0000313" key="1">
    <source>
        <dbReference type="EMBL" id="MBW31233.1"/>
    </source>
</evidence>
<accession>A0A2M3ZRV6</accession>
<dbReference type="AlphaFoldDB" id="A0A2M3ZRV6"/>
<name>A0A2M3ZRV6_9DIPT</name>
<reference evidence="1" key="1">
    <citation type="submission" date="2018-01" db="EMBL/GenBank/DDBJ databases">
        <title>An insight into the sialome of Amazonian anophelines.</title>
        <authorList>
            <person name="Ribeiro J.M."/>
            <person name="Scarpassa V."/>
            <person name="Calvo E."/>
        </authorList>
    </citation>
    <scope>NUCLEOTIDE SEQUENCE</scope>
    <source>
        <tissue evidence="1">Salivary glands</tissue>
    </source>
</reference>
<dbReference type="EMBL" id="GGFM01010482">
    <property type="protein sequence ID" value="MBW31233.1"/>
    <property type="molecule type" value="Transcribed_RNA"/>
</dbReference>
<organism evidence="1">
    <name type="scientific">Anopheles braziliensis</name>
    <dbReference type="NCBI Taxonomy" id="58242"/>
    <lineage>
        <taxon>Eukaryota</taxon>
        <taxon>Metazoa</taxon>
        <taxon>Ecdysozoa</taxon>
        <taxon>Arthropoda</taxon>
        <taxon>Hexapoda</taxon>
        <taxon>Insecta</taxon>
        <taxon>Pterygota</taxon>
        <taxon>Neoptera</taxon>
        <taxon>Endopterygota</taxon>
        <taxon>Diptera</taxon>
        <taxon>Nematocera</taxon>
        <taxon>Culicoidea</taxon>
        <taxon>Culicidae</taxon>
        <taxon>Anophelinae</taxon>
        <taxon>Anopheles</taxon>
    </lineage>
</organism>
<protein>
    <submittedName>
        <fullName evidence="1">Putative secreted peptide</fullName>
    </submittedName>
</protein>
<proteinExistence type="predicted"/>